<dbReference type="RefSeq" id="WP_145862497.1">
    <property type="nucleotide sequence ID" value="NZ_CP013652.1"/>
</dbReference>
<dbReference type="OrthoDB" id="2532515at2"/>
<organism evidence="2 3">
    <name type="scientific">Paenibacillus naphthalenovorans</name>
    <dbReference type="NCBI Taxonomy" id="162209"/>
    <lineage>
        <taxon>Bacteria</taxon>
        <taxon>Bacillati</taxon>
        <taxon>Bacillota</taxon>
        <taxon>Bacilli</taxon>
        <taxon>Bacillales</taxon>
        <taxon>Paenibacillaceae</taxon>
        <taxon>Paenibacillus</taxon>
    </lineage>
</organism>
<feature type="chain" id="PRO_5006833059" description="Lipoprotein" evidence="1">
    <location>
        <begin position="21"/>
        <end position="237"/>
    </location>
</feature>
<sequence length="237" mass="26202" precursor="true">MLITRKMLPLLLLCCILVLAAGCTDHEQLKQDLLQAAAKQKQVHSYRFSGQANLQLDPSLFQGAQPMTAAMLALFKESTIQYEGMVSLPEPVRMEATFTLTPKGAVSPIVLPVLLKDNKMYLHLPAISPTDEYIMLQLENAQSPWNADRGLASGIFAEQWSPAAPSSVSTVIDEQGFIREQSGKLSFTDKKSGKAVSVIEWTQQIDDVNQTPNFTKEEPKQVKSHQDILRLLPAAPK</sequence>
<dbReference type="KEGG" id="pnp:IJ22_09680"/>
<dbReference type="PATRIC" id="fig|162209.4.peg.1030"/>
<keyword evidence="3" id="KW-1185">Reference proteome</keyword>
<name>A0A0U2VKP5_9BACL</name>
<accession>A0A0U2VKP5</accession>
<proteinExistence type="predicted"/>
<protein>
    <recommendedName>
        <fullName evidence="4">Lipoprotein</fullName>
    </recommendedName>
</protein>
<dbReference type="PROSITE" id="PS51257">
    <property type="entry name" value="PROKAR_LIPOPROTEIN"/>
    <property type="match status" value="1"/>
</dbReference>
<keyword evidence="1" id="KW-0732">Signal</keyword>
<dbReference type="EMBL" id="CP013652">
    <property type="protein sequence ID" value="ALS21350.1"/>
    <property type="molecule type" value="Genomic_DNA"/>
</dbReference>
<evidence type="ECO:0000313" key="3">
    <source>
        <dbReference type="Proteomes" id="UP000061660"/>
    </source>
</evidence>
<dbReference type="AlphaFoldDB" id="A0A0U2VKP5"/>
<dbReference type="Proteomes" id="UP000061660">
    <property type="component" value="Chromosome"/>
</dbReference>
<evidence type="ECO:0000256" key="1">
    <source>
        <dbReference type="SAM" id="SignalP"/>
    </source>
</evidence>
<dbReference type="STRING" id="162209.IJ22_09680"/>
<gene>
    <name evidence="2" type="ORF">IJ22_09680</name>
</gene>
<reference evidence="2 3" key="2">
    <citation type="journal article" date="2016" name="Genome Announc.">
        <title>Complete Genome Sequences of Two Interactive Moderate Thermophiles, Paenibacillus napthalenovorans 32O-Y and Paenibacillus sp. 32O-W.</title>
        <authorList>
            <person name="Butler R.R.III."/>
            <person name="Wang J."/>
            <person name="Stark B.C."/>
            <person name="Pombert J.F."/>
        </authorList>
    </citation>
    <scope>NUCLEOTIDE SEQUENCE [LARGE SCALE GENOMIC DNA]</scope>
    <source>
        <strain evidence="2 3">32O-Y</strain>
    </source>
</reference>
<evidence type="ECO:0000313" key="2">
    <source>
        <dbReference type="EMBL" id="ALS21350.1"/>
    </source>
</evidence>
<evidence type="ECO:0008006" key="4">
    <source>
        <dbReference type="Google" id="ProtNLM"/>
    </source>
</evidence>
<reference evidence="3" key="1">
    <citation type="submission" date="2015-12" db="EMBL/GenBank/DDBJ databases">
        <title>Complete genome sequences of two moderately thermophilic Paenibacillus species.</title>
        <authorList>
            <person name="Butler R.III."/>
            <person name="Wang J."/>
            <person name="Stark B.C."/>
            <person name="Pombert J.-F."/>
        </authorList>
    </citation>
    <scope>NUCLEOTIDE SEQUENCE [LARGE SCALE GENOMIC DNA]</scope>
    <source>
        <strain evidence="3">32O-Y</strain>
    </source>
</reference>
<feature type="signal peptide" evidence="1">
    <location>
        <begin position="1"/>
        <end position="20"/>
    </location>
</feature>